<dbReference type="SUPFAM" id="SSF54211">
    <property type="entry name" value="Ribosomal protein S5 domain 2-like"/>
    <property type="match status" value="1"/>
</dbReference>
<dbReference type="Proteomes" id="UP001163821">
    <property type="component" value="Unassembled WGS sequence"/>
</dbReference>
<protein>
    <submittedName>
        <fullName evidence="1">GYDIA family GHMP kinase</fullName>
    </submittedName>
</protein>
<dbReference type="RefSeq" id="WP_282591073.1">
    <property type="nucleotide sequence ID" value="NZ_JAPAAF010000007.1"/>
</dbReference>
<comment type="caution">
    <text evidence="1">The sequence shown here is derived from an EMBL/GenBank/DDBJ whole genome shotgun (WGS) entry which is preliminary data.</text>
</comment>
<dbReference type="GO" id="GO:0016301">
    <property type="term" value="F:kinase activity"/>
    <property type="evidence" value="ECO:0007669"/>
    <property type="project" value="UniProtKB-KW"/>
</dbReference>
<dbReference type="InterPro" id="IPR020568">
    <property type="entry name" value="Ribosomal_Su5_D2-typ_SF"/>
</dbReference>
<organism evidence="1 2">
    <name type="scientific">Gaoshiqia sediminis</name>
    <dbReference type="NCBI Taxonomy" id="2986998"/>
    <lineage>
        <taxon>Bacteria</taxon>
        <taxon>Pseudomonadati</taxon>
        <taxon>Bacteroidota</taxon>
        <taxon>Bacteroidia</taxon>
        <taxon>Marinilabiliales</taxon>
        <taxon>Prolixibacteraceae</taxon>
        <taxon>Gaoshiqia</taxon>
    </lineage>
</organism>
<dbReference type="Gene3D" id="3.30.230.10">
    <property type="match status" value="1"/>
</dbReference>
<accession>A0AA41YAI3</accession>
<keyword evidence="1" id="KW-0808">Transferase</keyword>
<dbReference type="EMBL" id="JAPAAF010000007">
    <property type="protein sequence ID" value="MCW0482468.1"/>
    <property type="molecule type" value="Genomic_DNA"/>
</dbReference>
<evidence type="ECO:0000313" key="1">
    <source>
        <dbReference type="EMBL" id="MCW0482468.1"/>
    </source>
</evidence>
<sequence length="308" mass="34645">MNATNTQTFYAHGKLLLTGEYVVLHGAKALALPVKYGQWMTVSEGTEKNMLNWKAFSPEGLWFWCKLQLPDYTILESSDNDKALVLQDIFRTIHQLNPVFQTGSSLEIQTRIEFNSAWGLGSSSTLVANLAAWAGVDAFKLNELIFRGSGFDIACAMADGPIFYQKNQAPEPVDLEYPFSDRLYFVYSGAKKSTRSEVGRFLIEKVVHQNEVDQISQLAGQISRAKYLPDFQRIITEHEKMVSGLLGIPTVKSTYFADFDGEVKSLGAWGGDFYLVASQLGETEVRNYFNTKGLKTIFSWNELILNER</sequence>
<keyword evidence="1" id="KW-0418">Kinase</keyword>
<proteinExistence type="predicted"/>
<gene>
    <name evidence="1" type="ORF">N2K84_06985</name>
</gene>
<dbReference type="InterPro" id="IPR014721">
    <property type="entry name" value="Ribsml_uS5_D2-typ_fold_subgr"/>
</dbReference>
<reference evidence="1" key="1">
    <citation type="submission" date="2022-10" db="EMBL/GenBank/DDBJ databases">
        <title>Gaoshiqiia sediminis gen. nov., sp. nov., isolated from coastal sediment.</title>
        <authorList>
            <person name="Yu W.X."/>
            <person name="Mu D.S."/>
            <person name="Du J.Z."/>
            <person name="Liang Y.Q."/>
        </authorList>
    </citation>
    <scope>NUCLEOTIDE SEQUENCE</scope>
    <source>
        <strain evidence="1">A06</strain>
    </source>
</reference>
<dbReference type="NCBIfam" id="NF040656">
    <property type="entry name" value="GHMP_GYDIA"/>
    <property type="match status" value="1"/>
</dbReference>
<keyword evidence="2" id="KW-1185">Reference proteome</keyword>
<dbReference type="InterPro" id="IPR047765">
    <property type="entry name" value="GHMP_GYDIA-like"/>
</dbReference>
<evidence type="ECO:0000313" key="2">
    <source>
        <dbReference type="Proteomes" id="UP001163821"/>
    </source>
</evidence>
<name>A0AA41YAI3_9BACT</name>
<dbReference type="AlphaFoldDB" id="A0AA41YAI3"/>